<evidence type="ECO:0000313" key="2">
    <source>
        <dbReference type="EMBL" id="OCG76530.1"/>
    </source>
</evidence>
<keyword evidence="3" id="KW-1185">Reference proteome</keyword>
<gene>
    <name evidence="2" type="ORF">A7J15_11130</name>
</gene>
<organism evidence="2 3">
    <name type="scientific">Microbacterium sediminis</name>
    <dbReference type="NCBI Taxonomy" id="904291"/>
    <lineage>
        <taxon>Bacteria</taxon>
        <taxon>Bacillati</taxon>
        <taxon>Actinomycetota</taxon>
        <taxon>Actinomycetes</taxon>
        <taxon>Micrococcales</taxon>
        <taxon>Microbacteriaceae</taxon>
        <taxon>Microbacterium</taxon>
    </lineage>
</organism>
<dbReference type="InterPro" id="IPR002731">
    <property type="entry name" value="ATPase_BadF"/>
</dbReference>
<evidence type="ECO:0000259" key="1">
    <source>
        <dbReference type="Pfam" id="PF01869"/>
    </source>
</evidence>
<dbReference type="CDD" id="cd24007">
    <property type="entry name" value="ASKHA_NBD_eukNAGK-like"/>
    <property type="match status" value="1"/>
</dbReference>
<dbReference type="Gene3D" id="3.30.420.40">
    <property type="match status" value="2"/>
</dbReference>
<dbReference type="InterPro" id="IPR052519">
    <property type="entry name" value="Euk-type_GlcNAc_Kinase"/>
</dbReference>
<dbReference type="PANTHER" id="PTHR43190:SF3">
    <property type="entry name" value="N-ACETYL-D-GLUCOSAMINE KINASE"/>
    <property type="match status" value="1"/>
</dbReference>
<dbReference type="PANTHER" id="PTHR43190">
    <property type="entry name" value="N-ACETYL-D-GLUCOSAMINE KINASE"/>
    <property type="match status" value="1"/>
</dbReference>
<dbReference type="RefSeq" id="WP_067027963.1">
    <property type="nucleotide sequence ID" value="NZ_CP038256.1"/>
</dbReference>
<feature type="domain" description="ATPase BadF/BadG/BcrA/BcrD type" evidence="1">
    <location>
        <begin position="11"/>
        <end position="270"/>
    </location>
</feature>
<dbReference type="Proteomes" id="UP000093355">
    <property type="component" value="Unassembled WGS sequence"/>
</dbReference>
<reference evidence="2 3" key="1">
    <citation type="submission" date="2016-05" db="EMBL/GenBank/DDBJ databases">
        <authorList>
            <person name="Lavstsen T."/>
            <person name="Jespersen J.S."/>
        </authorList>
    </citation>
    <scope>NUCLEOTIDE SEQUENCE [LARGE SCALE GENOMIC DNA]</scope>
    <source>
        <strain evidence="2 3">YLB-01</strain>
    </source>
</reference>
<dbReference type="EMBL" id="LXMD01000001">
    <property type="protein sequence ID" value="OCG76530.1"/>
    <property type="molecule type" value="Genomic_DNA"/>
</dbReference>
<dbReference type="STRING" id="904291.A7J15_11130"/>
<dbReference type="InterPro" id="IPR043129">
    <property type="entry name" value="ATPase_NBD"/>
</dbReference>
<sequence>MSMTDPLVVAIDLGGSGTRLVAEGAADGRPVASVSGPPRAASTGVSDDAVADGLTHLATRLVEQLDQRRPEIVGVVAGVAGLSSLVKDPVWVRDRLASAFAARDALLASDMVTAHVGALGYAPGAVLAAGTGAVALGTDLDRVWRRVDGWGHLLGDLGSGAWIGMEGLRAAARGLDGRAAPSALSRAAEARFGPVATWPGQVYPRTDRPRVLGEFAPDVAAAAEEGDETARDILRRAAAHLADTLTGAIGDGVPPRIALTGGLFGMPPALLRDPVLAALRARHPGLEVAERPGRPLDGAVLLARRLAAGRPVPRVAPFAC</sequence>
<dbReference type="AlphaFoldDB" id="A0A1B9NIY8"/>
<comment type="caution">
    <text evidence="2">The sequence shown here is derived from an EMBL/GenBank/DDBJ whole genome shotgun (WGS) entry which is preliminary data.</text>
</comment>
<name>A0A1B9NIY8_9MICO</name>
<evidence type="ECO:0000313" key="3">
    <source>
        <dbReference type="Proteomes" id="UP000093355"/>
    </source>
</evidence>
<proteinExistence type="predicted"/>
<protein>
    <recommendedName>
        <fullName evidence="1">ATPase BadF/BadG/BcrA/BcrD type domain-containing protein</fullName>
    </recommendedName>
</protein>
<dbReference type="SUPFAM" id="SSF53067">
    <property type="entry name" value="Actin-like ATPase domain"/>
    <property type="match status" value="2"/>
</dbReference>
<dbReference type="Pfam" id="PF01869">
    <property type="entry name" value="BcrAD_BadFG"/>
    <property type="match status" value="1"/>
</dbReference>
<accession>A0A1B9NIY8</accession>